<dbReference type="InterPro" id="IPR020806">
    <property type="entry name" value="PKS_PP-bd"/>
</dbReference>
<feature type="compositionally biased region" description="Low complexity" evidence="6">
    <location>
        <begin position="1351"/>
        <end position="1365"/>
    </location>
</feature>
<organism evidence="10 11">
    <name type="scientific">Metarhizium album (strain ARSEF 1941)</name>
    <dbReference type="NCBI Taxonomy" id="1081103"/>
    <lineage>
        <taxon>Eukaryota</taxon>
        <taxon>Fungi</taxon>
        <taxon>Dikarya</taxon>
        <taxon>Ascomycota</taxon>
        <taxon>Pezizomycotina</taxon>
        <taxon>Sordariomycetes</taxon>
        <taxon>Hypocreomycetidae</taxon>
        <taxon>Hypocreales</taxon>
        <taxon>Clavicipitaceae</taxon>
        <taxon>Metarhizium</taxon>
    </lineage>
</organism>
<gene>
    <name evidence="10" type="ORF">MAM_07695</name>
</gene>
<dbReference type="InterPro" id="IPR020841">
    <property type="entry name" value="PKS_Beta-ketoAc_synthase_dom"/>
</dbReference>
<dbReference type="SMART" id="SM00827">
    <property type="entry name" value="PKS_AT"/>
    <property type="match status" value="1"/>
</dbReference>
<dbReference type="PROSITE" id="PS52019">
    <property type="entry name" value="PKS_MFAS_DH"/>
    <property type="match status" value="1"/>
</dbReference>
<dbReference type="PROSITE" id="PS50075">
    <property type="entry name" value="CARRIER"/>
    <property type="match status" value="1"/>
</dbReference>
<dbReference type="Gene3D" id="3.30.70.3290">
    <property type="match status" value="1"/>
</dbReference>
<dbReference type="PANTHER" id="PTHR43775:SF29">
    <property type="entry name" value="ASPERFURANONE POLYKETIDE SYNTHASE AFOG-RELATED"/>
    <property type="match status" value="1"/>
</dbReference>
<dbReference type="InterPro" id="IPR014030">
    <property type="entry name" value="Ketoacyl_synth_N"/>
</dbReference>
<dbReference type="GO" id="GO:0004312">
    <property type="term" value="F:fatty acid synthase activity"/>
    <property type="evidence" value="ECO:0007669"/>
    <property type="project" value="TreeGrafter"/>
</dbReference>
<dbReference type="Pfam" id="PF02801">
    <property type="entry name" value="Ketoacyl-synt_C"/>
    <property type="match status" value="1"/>
</dbReference>
<dbReference type="InterPro" id="IPR001227">
    <property type="entry name" value="Ac_transferase_dom_sf"/>
</dbReference>
<dbReference type="OrthoDB" id="329835at2759"/>
<proteinExistence type="predicted"/>
<dbReference type="Gene3D" id="3.10.129.110">
    <property type="entry name" value="Polyketide synthase dehydratase"/>
    <property type="match status" value="1"/>
</dbReference>
<dbReference type="SMART" id="SM00825">
    <property type="entry name" value="PKS_KS"/>
    <property type="match status" value="1"/>
</dbReference>
<feature type="domain" description="Carrier" evidence="7">
    <location>
        <begin position="1381"/>
        <end position="1458"/>
    </location>
</feature>
<dbReference type="InterPro" id="IPR014031">
    <property type="entry name" value="Ketoacyl_synth_C"/>
</dbReference>
<dbReference type="InterPro" id="IPR049900">
    <property type="entry name" value="PKS_mFAS_DH"/>
</dbReference>
<dbReference type="InterPro" id="IPR016035">
    <property type="entry name" value="Acyl_Trfase/lysoPLipase"/>
</dbReference>
<evidence type="ECO:0000256" key="4">
    <source>
        <dbReference type="ARBA" id="ARBA00023268"/>
    </source>
</evidence>
<dbReference type="InterPro" id="IPR014043">
    <property type="entry name" value="Acyl_transferase_dom"/>
</dbReference>
<dbReference type="EMBL" id="AZHE01000035">
    <property type="protein sequence ID" value="KHN94379.1"/>
    <property type="molecule type" value="Genomic_DNA"/>
</dbReference>
<evidence type="ECO:0000256" key="6">
    <source>
        <dbReference type="SAM" id="MobiDB-lite"/>
    </source>
</evidence>
<keyword evidence="4" id="KW-0511">Multifunctional enzyme</keyword>
<feature type="region of interest" description="N-terminal hotdog fold" evidence="5">
    <location>
        <begin position="948"/>
        <end position="1083"/>
    </location>
</feature>
<dbReference type="Gene3D" id="3.40.47.10">
    <property type="match status" value="1"/>
</dbReference>
<accession>A0A0B2WL22</accession>
<dbReference type="InterPro" id="IPR016039">
    <property type="entry name" value="Thiolase-like"/>
</dbReference>
<dbReference type="PROSITE" id="PS52004">
    <property type="entry name" value="KS3_2"/>
    <property type="match status" value="1"/>
</dbReference>
<keyword evidence="3" id="KW-0808">Transferase</keyword>
<dbReference type="SUPFAM" id="SSF53901">
    <property type="entry name" value="Thiolase-like"/>
    <property type="match status" value="1"/>
</dbReference>
<dbReference type="Pfam" id="PF16197">
    <property type="entry name" value="KAsynt_C_assoc"/>
    <property type="match status" value="1"/>
</dbReference>
<dbReference type="InterPro" id="IPR049551">
    <property type="entry name" value="PKS_DH_C"/>
</dbReference>
<feature type="active site" description="Proton donor; for dehydratase activity" evidence="5">
    <location>
        <position position="1172"/>
    </location>
</feature>
<dbReference type="InterPro" id="IPR036736">
    <property type="entry name" value="ACP-like_sf"/>
</dbReference>
<dbReference type="InterPro" id="IPR016036">
    <property type="entry name" value="Malonyl_transacylase_ACP-bd"/>
</dbReference>
<dbReference type="Proteomes" id="UP000030816">
    <property type="component" value="Unassembled WGS sequence"/>
</dbReference>
<dbReference type="Pfam" id="PF21089">
    <property type="entry name" value="PKS_DH_N"/>
    <property type="match status" value="1"/>
</dbReference>
<dbReference type="SUPFAM" id="SSF52151">
    <property type="entry name" value="FabD/lysophospholipase-like"/>
    <property type="match status" value="1"/>
</dbReference>
<feature type="active site" description="Proton acceptor; for dehydratase activity" evidence="5">
    <location>
        <position position="981"/>
    </location>
</feature>
<dbReference type="STRING" id="1081103.A0A0B2WL22"/>
<feature type="domain" description="Ketosynthase family 3 (KS3)" evidence="8">
    <location>
        <begin position="8"/>
        <end position="431"/>
    </location>
</feature>
<dbReference type="InterPro" id="IPR032821">
    <property type="entry name" value="PKS_assoc"/>
</dbReference>
<dbReference type="GeneID" id="63742150"/>
<dbReference type="Gene3D" id="1.10.1200.10">
    <property type="entry name" value="ACP-like"/>
    <property type="match status" value="1"/>
</dbReference>
<keyword evidence="1" id="KW-0596">Phosphopantetheine</keyword>
<evidence type="ECO:0000259" key="8">
    <source>
        <dbReference type="PROSITE" id="PS52004"/>
    </source>
</evidence>
<keyword evidence="11" id="KW-1185">Reference proteome</keyword>
<evidence type="ECO:0000259" key="7">
    <source>
        <dbReference type="PROSITE" id="PS50075"/>
    </source>
</evidence>
<dbReference type="Gene3D" id="3.40.366.10">
    <property type="entry name" value="Malonyl-Coenzyme A Acyl Carrier Protein, domain 2"/>
    <property type="match status" value="1"/>
</dbReference>
<evidence type="ECO:0000313" key="10">
    <source>
        <dbReference type="EMBL" id="KHN94379.1"/>
    </source>
</evidence>
<dbReference type="Pfam" id="PF00109">
    <property type="entry name" value="ketoacyl-synt"/>
    <property type="match status" value="1"/>
</dbReference>
<feature type="region of interest" description="C-terminal hotdog fold" evidence="5">
    <location>
        <begin position="1111"/>
        <end position="1259"/>
    </location>
</feature>
<dbReference type="RefSeq" id="XP_040675445.1">
    <property type="nucleotide sequence ID" value="XM_040826493.1"/>
</dbReference>
<evidence type="ECO:0000256" key="1">
    <source>
        <dbReference type="ARBA" id="ARBA00022450"/>
    </source>
</evidence>
<evidence type="ECO:0000259" key="9">
    <source>
        <dbReference type="PROSITE" id="PS52019"/>
    </source>
</evidence>
<dbReference type="CDD" id="cd00833">
    <property type="entry name" value="PKS"/>
    <property type="match status" value="1"/>
</dbReference>
<protein>
    <submittedName>
        <fullName evidence="10">Beta-ketoacyl synthase</fullName>
    </submittedName>
</protein>
<dbReference type="HOGENOM" id="CLU_000022_16_6_1"/>
<dbReference type="GO" id="GO:0006633">
    <property type="term" value="P:fatty acid biosynthetic process"/>
    <property type="evidence" value="ECO:0007669"/>
    <property type="project" value="TreeGrafter"/>
</dbReference>
<dbReference type="Pfam" id="PF00550">
    <property type="entry name" value="PP-binding"/>
    <property type="match status" value="1"/>
</dbReference>
<dbReference type="Pfam" id="PF00698">
    <property type="entry name" value="Acyl_transf_1"/>
    <property type="match status" value="1"/>
</dbReference>
<evidence type="ECO:0000256" key="3">
    <source>
        <dbReference type="ARBA" id="ARBA00022679"/>
    </source>
</evidence>
<dbReference type="SUPFAM" id="SSF47336">
    <property type="entry name" value="ACP-like"/>
    <property type="match status" value="1"/>
</dbReference>
<dbReference type="InterPro" id="IPR009081">
    <property type="entry name" value="PP-bd_ACP"/>
</dbReference>
<evidence type="ECO:0000256" key="5">
    <source>
        <dbReference type="PROSITE-ProRule" id="PRU01363"/>
    </source>
</evidence>
<feature type="domain" description="PKS/mFAS DH" evidence="9">
    <location>
        <begin position="948"/>
        <end position="1259"/>
    </location>
</feature>
<dbReference type="InterPro" id="IPR020807">
    <property type="entry name" value="PKS_DH"/>
</dbReference>
<name>A0A0B2WL22_METAS</name>
<dbReference type="SMART" id="SM00826">
    <property type="entry name" value="PKS_DH"/>
    <property type="match status" value="1"/>
</dbReference>
<dbReference type="InterPro" id="IPR050091">
    <property type="entry name" value="PKS_NRPS_Biosynth_Enz"/>
</dbReference>
<keyword evidence="2" id="KW-0597">Phosphoprotein</keyword>
<dbReference type="InterPro" id="IPR042104">
    <property type="entry name" value="PKS_dehydratase_sf"/>
</dbReference>
<dbReference type="GO" id="GO:0044550">
    <property type="term" value="P:secondary metabolite biosynthetic process"/>
    <property type="evidence" value="ECO:0007669"/>
    <property type="project" value="TreeGrafter"/>
</dbReference>
<sequence>MRAPAPKRHDVAVIGISCHFPCGADTADQFWDFICNGRTLYSEDIDGSATHAVHSYDKEINIDLIPGGHTTKRHVASLDASFCNLSNAEAESMDLQQRIIMEATYESIESAGLEVGQLAGSRTGVFIGSVTSDYRQMPHHHAETVPLYNLTGASNTPTSDHISWFFDLRGPSVTTNATYSSSLVACHLACQSLWSGESEIAIVGGTNLLLNPDMFLCCHNRQALAPKDKRKSLDESRGGYSRGDGVGVVILKRVADAVRDADPIRAVIRGSGCNRDGHTKEFTTPDVEAQTSLIVETYHSAGLSLAETRYVEAHGAPISLGDAPEMEGIARAFSPRRVASDKLLVGSIKSSVGHLATCAGLASLIKSVYILETGVIPPTQCACDVKPKVRCEEWHLKVPTTKAPWPAEGLRRISTHGFGYGGTNAHLILDDAAHYLEARNLRGHHYTRIRPQPQRLSTSAAYREEPKVNPPRLFLFQASNREGLGRLRASLAQHLSQRLKSWPEDSRDSAVHLQKIAFALASRRSHINWRTYAVASTLEELLNVLKHGERAWATPEVRGAATSLRLGFVFTGQGAHWARMGLDLMVYPVFRQSVEESDRFLREALGCSWSAVDELAKPQTASRLAEAAYSQTLCTVLQIAVVDLLEDWNISPTRVVGHSSGEIAAAYCLGALTKHDGLRVAYYRGILSSEMRQSQQDQRGAMLAIGASRGRVEEWLAQLTRGKVVVACINSPTSVTASGDEEGNDELLSMVQRAGVFGRKLQVNVAYHCHHMESLSTAYAELLKQLEPLQARKGRAMHSSVLGGVIEAAELGAAYWVRNLVSLVRFSEAVSSLISHEDRPAVDVLVEIGPHPALKGPVQEILHAQGVSAVKYMCVISRGRGGGVKSALTLAGELVLSNVPVEIGHVNLDTDLPPSLLMDLPPCLWNCSARSRAKNRLSKDYRLRRHAHLPLLRNSRLTTCGSERCWRGVVTLQDSPWIRDHQIQGSILYPSTVFLTMAIEAASNKANENRKMSALRVTGVHFDDALMVTEDSTTEAILRLRTLPLPAASSQSPWMEFTVSSSIEGGVLRQNCAGLIMIEYEIDADPFVDSGRTLESDMVRDGYKKTDSSCRQSVELGKLYSRLAPLGPDYGTTFANMTEIRKTGEGQCIGTVRLVPPAHESHPRLIHPGTLDAVFQLAFAALEDSLLLGPMVPSKIDEVVIAAEIPNSLGALLHGVPQSSLHDPRELVSDIDMLDDESSRVVVQIKGLRWADVSGGRITPAAAASSETRPIGFRVERKPAADLLAGEQLQTYVGRLAEQGDVPNLARAATLNNHVGRLATCRSAQAAGISTPFYFDDPRFSILAQPRDSDVASSSTSDAGDGSAGEVSVRTQLSQAQSVAEAVAAIQAALLERVARTLQIALLDIDPSKPLHSYGVDSLVAVETVKWTIKTLDAKLTVFDLLSNEPVTALCEKIASISTLVKLTS</sequence>
<dbReference type="GO" id="GO:0031177">
    <property type="term" value="F:phosphopantetheine binding"/>
    <property type="evidence" value="ECO:0007669"/>
    <property type="project" value="InterPro"/>
</dbReference>
<dbReference type="PANTHER" id="PTHR43775">
    <property type="entry name" value="FATTY ACID SYNTHASE"/>
    <property type="match status" value="1"/>
</dbReference>
<reference evidence="10 11" key="1">
    <citation type="journal article" date="2014" name="Proc. Natl. Acad. Sci. U.S.A.">
        <title>Trajectory and genomic determinants of fungal-pathogen speciation and host adaptation.</title>
        <authorList>
            <person name="Hu X."/>
            <person name="Xiao G."/>
            <person name="Zheng P."/>
            <person name="Shang Y."/>
            <person name="Su Y."/>
            <person name="Zhang X."/>
            <person name="Liu X."/>
            <person name="Zhan S."/>
            <person name="St Leger R.J."/>
            <person name="Wang C."/>
        </authorList>
    </citation>
    <scope>NUCLEOTIDE SEQUENCE [LARGE SCALE GENOMIC DNA]</scope>
    <source>
        <strain evidence="10 11">ARSEF 1941</strain>
    </source>
</reference>
<evidence type="ECO:0000256" key="2">
    <source>
        <dbReference type="ARBA" id="ARBA00022553"/>
    </source>
</evidence>
<dbReference type="SMART" id="SM00823">
    <property type="entry name" value="PKS_PP"/>
    <property type="match status" value="1"/>
</dbReference>
<evidence type="ECO:0000313" key="11">
    <source>
        <dbReference type="Proteomes" id="UP000030816"/>
    </source>
</evidence>
<feature type="region of interest" description="Disordered" evidence="6">
    <location>
        <begin position="1346"/>
        <end position="1367"/>
    </location>
</feature>
<dbReference type="SUPFAM" id="SSF55048">
    <property type="entry name" value="Probable ACP-binding domain of malonyl-CoA ACP transacylase"/>
    <property type="match status" value="1"/>
</dbReference>
<comment type="caution">
    <text evidence="10">The sequence shown here is derived from an EMBL/GenBank/DDBJ whole genome shotgun (WGS) entry which is preliminary data.</text>
</comment>
<dbReference type="Pfam" id="PF14765">
    <property type="entry name" value="PS-DH"/>
    <property type="match status" value="1"/>
</dbReference>
<dbReference type="InterPro" id="IPR049552">
    <property type="entry name" value="PKS_DH_N"/>
</dbReference>